<dbReference type="RefSeq" id="XP_009515306.1">
    <property type="nucleotide sequence ID" value="XM_009517011.1"/>
</dbReference>
<protein>
    <submittedName>
        <fullName evidence="1">Uncharacterized protein</fullName>
    </submittedName>
</protein>
<evidence type="ECO:0000313" key="2">
    <source>
        <dbReference type="Proteomes" id="UP000002640"/>
    </source>
</evidence>
<evidence type="ECO:0000313" key="1">
    <source>
        <dbReference type="EMBL" id="EGZ28031.1"/>
    </source>
</evidence>
<dbReference type="GeneID" id="20641012"/>
<proteinExistence type="predicted"/>
<dbReference type="EMBL" id="JH159151">
    <property type="protein sequence ID" value="EGZ28031.1"/>
    <property type="molecule type" value="Genomic_DNA"/>
</dbReference>
<dbReference type="AlphaFoldDB" id="G4YFY2"/>
<keyword evidence="2" id="KW-1185">Reference proteome</keyword>
<dbReference type="SMR" id="G4YFY2"/>
<dbReference type="KEGG" id="psoj:PHYSODRAFT_293681"/>
<name>G4YFY2_PHYSP</name>
<sequence length="289" mass="32378">MGDIAATFSILSDDSGATDKIRRFLLFEVETYQPKASCVPMALCQKLWKVIAETEELPLVGVFFNWYFIRLESKLDFIPDIARFVQRVGCEGVVNLFINAIKQLEEGMCLALKLSEVLPEYPQARVTLTTFALQEARITIESSDRCISEEVGLLWKGAMDCNIEKVCTDLLKVVAQVEGSLLSPYVNQFSKLINSSSLPEHRAAFTSVVDRRRQWLREQVSRGVTPHWEISHEHFPDAANISTFLQGPLVSLVIEGFNSIGAARTRAALLRMRIEGPLDVSARKRGAEA</sequence>
<dbReference type="Proteomes" id="UP000002640">
    <property type="component" value="Unassembled WGS sequence"/>
</dbReference>
<organism evidence="1 2">
    <name type="scientific">Phytophthora sojae (strain P6497)</name>
    <name type="common">Soybean stem and root rot agent</name>
    <name type="synonym">Phytophthora megasperma f. sp. glycines</name>
    <dbReference type="NCBI Taxonomy" id="1094619"/>
    <lineage>
        <taxon>Eukaryota</taxon>
        <taxon>Sar</taxon>
        <taxon>Stramenopiles</taxon>
        <taxon>Oomycota</taxon>
        <taxon>Peronosporomycetes</taxon>
        <taxon>Peronosporales</taxon>
        <taxon>Peronosporaceae</taxon>
        <taxon>Phytophthora</taxon>
    </lineage>
</organism>
<dbReference type="InParanoid" id="G4YFY2"/>
<accession>G4YFY2</accession>
<gene>
    <name evidence="1" type="ORF">PHYSODRAFT_293681</name>
</gene>
<reference evidence="1 2" key="1">
    <citation type="journal article" date="2006" name="Science">
        <title>Phytophthora genome sequences uncover evolutionary origins and mechanisms of pathogenesis.</title>
        <authorList>
            <person name="Tyler B.M."/>
            <person name="Tripathy S."/>
            <person name="Zhang X."/>
            <person name="Dehal P."/>
            <person name="Jiang R.H."/>
            <person name="Aerts A."/>
            <person name="Arredondo F.D."/>
            <person name="Baxter L."/>
            <person name="Bensasson D."/>
            <person name="Beynon J.L."/>
            <person name="Chapman J."/>
            <person name="Damasceno C.M."/>
            <person name="Dorrance A.E."/>
            <person name="Dou D."/>
            <person name="Dickerman A.W."/>
            <person name="Dubchak I.L."/>
            <person name="Garbelotto M."/>
            <person name="Gijzen M."/>
            <person name="Gordon S.G."/>
            <person name="Govers F."/>
            <person name="Grunwald N.J."/>
            <person name="Huang W."/>
            <person name="Ivors K.L."/>
            <person name="Jones R.W."/>
            <person name="Kamoun S."/>
            <person name="Krampis K."/>
            <person name="Lamour K.H."/>
            <person name="Lee M.K."/>
            <person name="McDonald W.H."/>
            <person name="Medina M."/>
            <person name="Meijer H.J."/>
            <person name="Nordberg E.K."/>
            <person name="Maclean D.J."/>
            <person name="Ospina-Giraldo M.D."/>
            <person name="Morris P.F."/>
            <person name="Phuntumart V."/>
            <person name="Putnam N.H."/>
            <person name="Rash S."/>
            <person name="Rose J.K."/>
            <person name="Sakihama Y."/>
            <person name="Salamov A.A."/>
            <person name="Savidor A."/>
            <person name="Scheuring C.F."/>
            <person name="Smith B.M."/>
            <person name="Sobral B.W."/>
            <person name="Terry A."/>
            <person name="Torto-Alalibo T.A."/>
            <person name="Win J."/>
            <person name="Xu Z."/>
            <person name="Zhang H."/>
            <person name="Grigoriev I.V."/>
            <person name="Rokhsar D.S."/>
            <person name="Boore J.L."/>
        </authorList>
    </citation>
    <scope>NUCLEOTIDE SEQUENCE [LARGE SCALE GENOMIC DNA]</scope>
    <source>
        <strain evidence="1 2">P6497</strain>
    </source>
</reference>